<accession>A0ABZ0SUH1</accession>
<proteinExistence type="inferred from homology"/>
<keyword evidence="7" id="KW-1185">Reference proteome</keyword>
<evidence type="ECO:0000256" key="2">
    <source>
        <dbReference type="ARBA" id="ARBA00009695"/>
    </source>
</evidence>
<evidence type="ECO:0000259" key="5">
    <source>
        <dbReference type="Pfam" id="PF02631"/>
    </source>
</evidence>
<dbReference type="InterPro" id="IPR053924">
    <property type="entry name" value="RecX_HTH_2nd"/>
</dbReference>
<comment type="similarity">
    <text evidence="2">Belongs to the RecX family.</text>
</comment>
<dbReference type="Pfam" id="PF02631">
    <property type="entry name" value="RecX_HTH2"/>
    <property type="match status" value="1"/>
</dbReference>
<dbReference type="PANTHER" id="PTHR33602:SF1">
    <property type="entry name" value="REGULATORY PROTEIN RECX FAMILY PROTEIN"/>
    <property type="match status" value="1"/>
</dbReference>
<evidence type="ECO:0000256" key="3">
    <source>
        <dbReference type="ARBA" id="ARBA00018111"/>
    </source>
</evidence>
<keyword evidence="4" id="KW-0963">Cytoplasm</keyword>
<reference evidence="6 7" key="1">
    <citation type="submission" date="2023-11" db="EMBL/GenBank/DDBJ databases">
        <title>Genome sequence of Microbacterium rhizosphaerae KACC 19337.</title>
        <authorList>
            <person name="Choi H."/>
            <person name="Kim S."/>
            <person name="Kim Y."/>
            <person name="Kwon S.-W."/>
            <person name="Heo J."/>
        </authorList>
    </citation>
    <scope>NUCLEOTIDE SEQUENCE [LARGE SCALE GENOMIC DNA]</scope>
    <source>
        <strain evidence="6 7">KACC 19337</strain>
    </source>
</reference>
<dbReference type="PANTHER" id="PTHR33602">
    <property type="entry name" value="REGULATORY PROTEIN RECX FAMILY PROTEIN"/>
    <property type="match status" value="1"/>
</dbReference>
<name>A0ABZ0SUH1_9MICO</name>
<sequence length="148" mass="16384">MRHSALSAREARAFLLQRDFDVSIIDVLIDRFTSRGWIDDAALAEQLVYIGTSRKSQGRKAIALTLGQRGIPREIVDAALVSLPDDDAERALEYARTKAYGLRDVDFDTALRRLMAQIGRRGYSGSIASTAARTALTEQRGIGGVRFR</sequence>
<comment type="subcellular location">
    <subcellularLocation>
        <location evidence="1">Cytoplasm</location>
    </subcellularLocation>
</comment>
<dbReference type="InterPro" id="IPR036388">
    <property type="entry name" value="WH-like_DNA-bd_sf"/>
</dbReference>
<feature type="domain" description="RecX second three-helical" evidence="5">
    <location>
        <begin position="39"/>
        <end position="80"/>
    </location>
</feature>
<gene>
    <name evidence="6" type="ORF">SM116_07010</name>
</gene>
<dbReference type="EMBL" id="CP139368">
    <property type="protein sequence ID" value="WPR91036.1"/>
    <property type="molecule type" value="Genomic_DNA"/>
</dbReference>
<dbReference type="Proteomes" id="UP001323798">
    <property type="component" value="Chromosome"/>
</dbReference>
<dbReference type="Gene3D" id="1.10.10.10">
    <property type="entry name" value="Winged helix-like DNA-binding domain superfamily/Winged helix DNA-binding domain"/>
    <property type="match status" value="1"/>
</dbReference>
<organism evidence="6 7">
    <name type="scientific">Microbacterium rhizosphaerae</name>
    <dbReference type="NCBI Taxonomy" id="1678237"/>
    <lineage>
        <taxon>Bacteria</taxon>
        <taxon>Bacillati</taxon>
        <taxon>Actinomycetota</taxon>
        <taxon>Actinomycetes</taxon>
        <taxon>Micrococcales</taxon>
        <taxon>Microbacteriaceae</taxon>
        <taxon>Microbacterium</taxon>
    </lineage>
</organism>
<evidence type="ECO:0000256" key="4">
    <source>
        <dbReference type="ARBA" id="ARBA00022490"/>
    </source>
</evidence>
<dbReference type="InterPro" id="IPR003783">
    <property type="entry name" value="Regulatory_RecX"/>
</dbReference>
<dbReference type="RefSeq" id="WP_320943739.1">
    <property type="nucleotide sequence ID" value="NZ_BAABEU010000004.1"/>
</dbReference>
<evidence type="ECO:0000313" key="6">
    <source>
        <dbReference type="EMBL" id="WPR91036.1"/>
    </source>
</evidence>
<evidence type="ECO:0000256" key="1">
    <source>
        <dbReference type="ARBA" id="ARBA00004496"/>
    </source>
</evidence>
<evidence type="ECO:0000313" key="7">
    <source>
        <dbReference type="Proteomes" id="UP001323798"/>
    </source>
</evidence>
<protein>
    <recommendedName>
        <fullName evidence="3">Regulatory protein RecX</fullName>
    </recommendedName>
</protein>